<keyword evidence="11 12" id="KW-0119">Carbohydrate metabolism</keyword>
<evidence type="ECO:0000256" key="5">
    <source>
        <dbReference type="ARBA" id="ARBA00022723"/>
    </source>
</evidence>
<feature type="binding site" evidence="12">
    <location>
        <position position="228"/>
    </location>
    <ligand>
        <name>ATP</name>
        <dbReference type="ChEBI" id="CHEBI:30616"/>
    </ligand>
</feature>
<evidence type="ECO:0000256" key="6">
    <source>
        <dbReference type="ARBA" id="ARBA00022741"/>
    </source>
</evidence>
<feature type="binding site" evidence="12">
    <location>
        <begin position="261"/>
        <end position="266"/>
    </location>
    <ligand>
        <name>ATP</name>
        <dbReference type="ChEBI" id="CHEBI:30616"/>
    </ligand>
</feature>
<comment type="cofactor">
    <cofactor evidence="12">
        <name>Mg(2+)</name>
        <dbReference type="ChEBI" id="CHEBI:18420"/>
    </cofactor>
    <text evidence="12">Requires a divalent cation, most likely magnesium in vivo, as an electrophilic catalyst to aid phosphoryl group transfer. It is the chelate of the metal and the nucleotide that is the actual substrate.</text>
</comment>
<dbReference type="Gene3D" id="3.40.1190.20">
    <property type="match status" value="1"/>
</dbReference>
<evidence type="ECO:0000256" key="9">
    <source>
        <dbReference type="ARBA" id="ARBA00022842"/>
    </source>
</evidence>
<feature type="binding site" evidence="12">
    <location>
        <position position="289"/>
    </location>
    <ligand>
        <name>K(+)</name>
        <dbReference type="ChEBI" id="CHEBI:29103"/>
    </ligand>
</feature>
<dbReference type="GO" id="GO:0004747">
    <property type="term" value="F:ribokinase activity"/>
    <property type="evidence" value="ECO:0007669"/>
    <property type="project" value="UniProtKB-UniRule"/>
</dbReference>
<evidence type="ECO:0000256" key="2">
    <source>
        <dbReference type="ARBA" id="ARBA00012035"/>
    </source>
</evidence>
<feature type="binding site" evidence="12">
    <location>
        <position position="287"/>
    </location>
    <ligand>
        <name>K(+)</name>
        <dbReference type="ChEBI" id="CHEBI:29103"/>
    </ligand>
</feature>
<feature type="domain" description="Carbohydrate kinase PfkB" evidence="13">
    <location>
        <begin position="47"/>
        <end position="334"/>
    </location>
</feature>
<evidence type="ECO:0000259" key="13">
    <source>
        <dbReference type="Pfam" id="PF00294"/>
    </source>
</evidence>
<feature type="binding site" evidence="12">
    <location>
        <position position="293"/>
    </location>
    <ligand>
        <name>substrate</name>
    </ligand>
</feature>
<dbReference type="InterPro" id="IPR002173">
    <property type="entry name" value="Carboh/pur_kinase_PfkB_CS"/>
</dbReference>
<comment type="similarity">
    <text evidence="12">Belongs to the carbohydrate kinase PfkB family. Ribokinase subfamily.</text>
</comment>
<feature type="binding site" evidence="12">
    <location>
        <begin position="292"/>
        <end position="293"/>
    </location>
    <ligand>
        <name>ATP</name>
        <dbReference type="ChEBI" id="CHEBI:30616"/>
    </ligand>
</feature>
<evidence type="ECO:0000256" key="4">
    <source>
        <dbReference type="ARBA" id="ARBA00022679"/>
    </source>
</evidence>
<dbReference type="HAMAP" id="MF_01987">
    <property type="entry name" value="Ribokinase"/>
    <property type="match status" value="1"/>
</dbReference>
<proteinExistence type="inferred from homology"/>
<sequence>MVDGLCARKSSVSQVGYGARSFGPVLYEQRFVYACGRKRSSQMPGRCLVVGSVNTDIVLVVPRFAEPGETLLATGMSVIGGGKGANQAVAAARLGAHVTLIAAIGNDLFSEHRYNKLGREGIDLRFLARVAGLGGLALIERNAEGENRIVVAAGANAALDGERVRRAMRELELCSEDVVVTQLEIPLPAVEAALSMARETGARRVLNATPWSDVALELLQSCDVLVVNALEARQAAGVGSEEPIELVATRLVEHVPIVVVTLGGEGAVLVTEHERLRCRAPHVPVVDTTAAGDAFTAALAVSLLEGESWEGTLVRAVWAGALTVQRPGAQPSLPFRSELEQAIAAHPLVTERW</sequence>
<keyword evidence="6 12" id="KW-0547">Nucleotide-binding</keyword>
<comment type="subunit">
    <text evidence="12">Homodimer.</text>
</comment>
<comment type="subcellular location">
    <subcellularLocation>
        <location evidence="12">Cytoplasm</location>
    </subcellularLocation>
</comment>
<feature type="binding site" evidence="12">
    <location>
        <begin position="54"/>
        <end position="56"/>
    </location>
    <ligand>
        <name>substrate</name>
    </ligand>
</feature>
<protein>
    <recommendedName>
        <fullName evidence="3 12">Ribokinase</fullName>
        <shortName evidence="12">RK</shortName>
        <ecNumber evidence="2 12">2.7.1.15</ecNumber>
    </recommendedName>
</protein>
<comment type="function">
    <text evidence="12">Catalyzes the phosphorylation of ribose at O-5 in a reaction requiring ATP and magnesium. The resulting D-ribose-5-phosphate can then be used either for sythesis of nucleotides, histidine, and tryptophan, or as a component of the pentose phosphate pathway.</text>
</comment>
<comment type="activity regulation">
    <text evidence="12">Activated by a monovalent cation that binds near, but not in, the active site. The most likely occupant of the site in vivo is potassium. Ion binding induces a conformational change that may alter substrate affinity.</text>
</comment>
<feature type="binding site" evidence="12">
    <location>
        <begin position="82"/>
        <end position="86"/>
    </location>
    <ligand>
        <name>substrate</name>
    </ligand>
</feature>
<dbReference type="EMBL" id="DSJL01000009">
    <property type="protein sequence ID" value="HEF64904.1"/>
    <property type="molecule type" value="Genomic_DNA"/>
</dbReference>
<evidence type="ECO:0000256" key="8">
    <source>
        <dbReference type="ARBA" id="ARBA00022840"/>
    </source>
</evidence>
<accession>A0A7C2B4G0</accession>
<comment type="caution">
    <text evidence="12">Lacks conserved residue(s) required for the propagation of feature annotation.</text>
</comment>
<dbReference type="AlphaFoldDB" id="A0A7C2B4G0"/>
<feature type="binding site" evidence="12">
    <location>
        <position position="332"/>
    </location>
    <ligand>
        <name>K(+)</name>
        <dbReference type="ChEBI" id="CHEBI:29103"/>
    </ligand>
</feature>
<dbReference type="PANTHER" id="PTHR10584:SF166">
    <property type="entry name" value="RIBOKINASE"/>
    <property type="match status" value="1"/>
</dbReference>
<keyword evidence="8 12" id="KW-0067">ATP-binding</keyword>
<feature type="active site" description="Proton acceptor" evidence="12">
    <location>
        <position position="293"/>
    </location>
</feature>
<evidence type="ECO:0000256" key="12">
    <source>
        <dbReference type="HAMAP-Rule" id="MF_01987"/>
    </source>
</evidence>
<evidence type="ECO:0000256" key="3">
    <source>
        <dbReference type="ARBA" id="ARBA00016943"/>
    </source>
</evidence>
<dbReference type="GO" id="GO:0046872">
    <property type="term" value="F:metal ion binding"/>
    <property type="evidence" value="ECO:0007669"/>
    <property type="project" value="UniProtKB-KW"/>
</dbReference>
<feature type="binding site" evidence="12">
    <location>
        <position position="184"/>
    </location>
    <ligand>
        <name>substrate</name>
    </ligand>
</feature>
<name>A0A7C2B4G0_THERO</name>
<dbReference type="PANTHER" id="PTHR10584">
    <property type="entry name" value="SUGAR KINASE"/>
    <property type="match status" value="1"/>
</dbReference>
<keyword evidence="5 12" id="KW-0479">Metal-binding</keyword>
<keyword evidence="12" id="KW-0963">Cytoplasm</keyword>
<comment type="catalytic activity">
    <reaction evidence="12">
        <text>D-ribose + ATP = D-ribose 5-phosphate + ADP + H(+)</text>
        <dbReference type="Rhea" id="RHEA:13697"/>
        <dbReference type="ChEBI" id="CHEBI:15378"/>
        <dbReference type="ChEBI" id="CHEBI:30616"/>
        <dbReference type="ChEBI" id="CHEBI:47013"/>
        <dbReference type="ChEBI" id="CHEBI:78346"/>
        <dbReference type="ChEBI" id="CHEBI:456216"/>
        <dbReference type="EC" id="2.7.1.15"/>
    </reaction>
</comment>
<keyword evidence="7 12" id="KW-0418">Kinase</keyword>
<feature type="binding site" evidence="12">
    <location>
        <position position="328"/>
    </location>
    <ligand>
        <name>K(+)</name>
        <dbReference type="ChEBI" id="CHEBI:29103"/>
    </ligand>
</feature>
<dbReference type="Pfam" id="PF00294">
    <property type="entry name" value="PfkB"/>
    <property type="match status" value="1"/>
</dbReference>
<keyword evidence="9 12" id="KW-0460">Magnesium</keyword>
<evidence type="ECO:0000256" key="11">
    <source>
        <dbReference type="ARBA" id="ARBA00023277"/>
    </source>
</evidence>
<dbReference type="CDD" id="cd01174">
    <property type="entry name" value="ribokinase"/>
    <property type="match status" value="1"/>
</dbReference>
<dbReference type="EC" id="2.7.1.15" evidence="2 12"/>
<comment type="pathway">
    <text evidence="12">Carbohydrate metabolism; D-ribose degradation; D-ribose 5-phosphate from beta-D-ribopyranose: step 2/2.</text>
</comment>
<dbReference type="PRINTS" id="PR00990">
    <property type="entry name" value="RIBOKINASE"/>
</dbReference>
<keyword evidence="4 12" id="KW-0808">Transferase</keyword>
<organism evidence="14">
    <name type="scientific">Thermomicrobium roseum</name>
    <dbReference type="NCBI Taxonomy" id="500"/>
    <lineage>
        <taxon>Bacteria</taxon>
        <taxon>Pseudomonadati</taxon>
        <taxon>Thermomicrobiota</taxon>
        <taxon>Thermomicrobia</taxon>
        <taxon>Thermomicrobiales</taxon>
        <taxon>Thermomicrobiaceae</taxon>
        <taxon>Thermomicrobium</taxon>
    </lineage>
</organism>
<dbReference type="GO" id="GO:0005829">
    <property type="term" value="C:cytosol"/>
    <property type="evidence" value="ECO:0007669"/>
    <property type="project" value="TreeGrafter"/>
</dbReference>
<dbReference type="UniPathway" id="UPA00916">
    <property type="reaction ID" value="UER00889"/>
</dbReference>
<dbReference type="SUPFAM" id="SSF53613">
    <property type="entry name" value="Ribokinase-like"/>
    <property type="match status" value="1"/>
</dbReference>
<dbReference type="GO" id="GO:0019303">
    <property type="term" value="P:D-ribose catabolic process"/>
    <property type="evidence" value="ECO:0007669"/>
    <property type="project" value="UniProtKB-UniRule"/>
</dbReference>
<dbReference type="InterPro" id="IPR011877">
    <property type="entry name" value="Ribokinase"/>
</dbReference>
<gene>
    <name evidence="12" type="primary">rbsK</name>
    <name evidence="14" type="ORF">ENP47_04820</name>
</gene>
<evidence type="ECO:0000256" key="1">
    <source>
        <dbReference type="ARBA" id="ARBA00005380"/>
    </source>
</evidence>
<comment type="caution">
    <text evidence="14">The sequence shown here is derived from an EMBL/GenBank/DDBJ whole genome shotgun (WGS) entry which is preliminary data.</text>
</comment>
<evidence type="ECO:0000256" key="10">
    <source>
        <dbReference type="ARBA" id="ARBA00022958"/>
    </source>
</evidence>
<dbReference type="GO" id="GO:0005524">
    <property type="term" value="F:ATP binding"/>
    <property type="evidence" value="ECO:0007669"/>
    <property type="project" value="UniProtKB-UniRule"/>
</dbReference>
<dbReference type="InterPro" id="IPR029056">
    <property type="entry name" value="Ribokinase-like"/>
</dbReference>
<feature type="binding site" evidence="12">
    <location>
        <position position="326"/>
    </location>
    <ligand>
        <name>K(+)</name>
        <dbReference type="ChEBI" id="CHEBI:29103"/>
    </ligand>
</feature>
<evidence type="ECO:0000256" key="7">
    <source>
        <dbReference type="ARBA" id="ARBA00022777"/>
    </source>
</evidence>
<dbReference type="PROSITE" id="PS00584">
    <property type="entry name" value="PFKB_KINASES_2"/>
    <property type="match status" value="1"/>
</dbReference>
<reference evidence="14" key="1">
    <citation type="journal article" date="2020" name="mSystems">
        <title>Genome- and Community-Level Interaction Insights into Carbon Utilization and Element Cycling Functions of Hydrothermarchaeota in Hydrothermal Sediment.</title>
        <authorList>
            <person name="Zhou Z."/>
            <person name="Liu Y."/>
            <person name="Xu W."/>
            <person name="Pan J."/>
            <person name="Luo Z.H."/>
            <person name="Li M."/>
        </authorList>
    </citation>
    <scope>NUCLEOTIDE SEQUENCE [LARGE SCALE GENOMIC DNA]</scope>
    <source>
        <strain evidence="14">SpSt-222</strain>
    </source>
</reference>
<keyword evidence="10 12" id="KW-0630">Potassium</keyword>
<feature type="binding site" evidence="12">
    <location>
        <position position="323"/>
    </location>
    <ligand>
        <name>K(+)</name>
        <dbReference type="ChEBI" id="CHEBI:29103"/>
    </ligand>
</feature>
<dbReference type="InterPro" id="IPR002139">
    <property type="entry name" value="Ribo/fructo_kinase"/>
</dbReference>
<evidence type="ECO:0000313" key="14">
    <source>
        <dbReference type="EMBL" id="HEF64904.1"/>
    </source>
</evidence>
<dbReference type="InterPro" id="IPR011611">
    <property type="entry name" value="PfkB_dom"/>
</dbReference>
<comment type="similarity">
    <text evidence="1">Belongs to the carbohydrate kinase pfkB family.</text>
</comment>